<dbReference type="Proteomes" id="UP000316270">
    <property type="component" value="Chromosome 2"/>
</dbReference>
<dbReference type="PROSITE" id="PS50294">
    <property type="entry name" value="WD_REPEATS_REGION"/>
    <property type="match status" value="1"/>
</dbReference>
<dbReference type="SUPFAM" id="SSF50978">
    <property type="entry name" value="WD40 repeat-like"/>
    <property type="match status" value="1"/>
</dbReference>
<evidence type="ECO:0000256" key="1">
    <source>
        <dbReference type="ARBA" id="ARBA00022574"/>
    </source>
</evidence>
<feature type="region of interest" description="Disordered" evidence="4">
    <location>
        <begin position="1"/>
        <end position="129"/>
    </location>
</feature>
<dbReference type="PANTHER" id="PTHR22838">
    <property type="entry name" value="WD REPEAT PROTEIN 26-RELATED"/>
    <property type="match status" value="1"/>
</dbReference>
<gene>
    <name evidence="6" type="ORF">FKW77_003811</name>
</gene>
<dbReference type="GO" id="GO:0043161">
    <property type="term" value="P:proteasome-mediated ubiquitin-dependent protein catabolic process"/>
    <property type="evidence" value="ECO:0007669"/>
    <property type="project" value="TreeGrafter"/>
</dbReference>
<feature type="compositionally biased region" description="Basic and acidic residues" evidence="4">
    <location>
        <begin position="64"/>
        <end position="76"/>
    </location>
</feature>
<dbReference type="STRING" id="50376.A0A517KZA3"/>
<dbReference type="CDD" id="cd00200">
    <property type="entry name" value="WD40"/>
    <property type="match status" value="1"/>
</dbReference>
<proteinExistence type="predicted"/>
<protein>
    <recommendedName>
        <fullName evidence="5">CTLH domain-containing protein</fullName>
    </recommendedName>
</protein>
<evidence type="ECO:0000259" key="5">
    <source>
        <dbReference type="PROSITE" id="PS50897"/>
    </source>
</evidence>
<keyword evidence="7" id="KW-1185">Reference proteome</keyword>
<dbReference type="AlphaFoldDB" id="A0A517KZA3"/>
<dbReference type="InterPro" id="IPR036322">
    <property type="entry name" value="WD40_repeat_dom_sf"/>
</dbReference>
<dbReference type="EMBL" id="CP042186">
    <property type="protein sequence ID" value="QDS68708.1"/>
    <property type="molecule type" value="Genomic_DNA"/>
</dbReference>
<feature type="repeat" description="WD" evidence="3">
    <location>
        <begin position="389"/>
        <end position="430"/>
    </location>
</feature>
<accession>A0A517KZA3</accession>
<dbReference type="InterPro" id="IPR015943">
    <property type="entry name" value="WD40/YVTN_repeat-like_dom_sf"/>
</dbReference>
<dbReference type="PROSITE" id="PS50897">
    <property type="entry name" value="CTLH"/>
    <property type="match status" value="1"/>
</dbReference>
<dbReference type="InterPro" id="IPR006595">
    <property type="entry name" value="CTLH_C"/>
</dbReference>
<dbReference type="Gene3D" id="2.130.10.10">
    <property type="entry name" value="YVTN repeat-like/Quinoprotein amine dehydrogenase"/>
    <property type="match status" value="1"/>
</dbReference>
<organism evidence="6 7">
    <name type="scientific">Venturia effusa</name>
    <dbReference type="NCBI Taxonomy" id="50376"/>
    <lineage>
        <taxon>Eukaryota</taxon>
        <taxon>Fungi</taxon>
        <taxon>Dikarya</taxon>
        <taxon>Ascomycota</taxon>
        <taxon>Pezizomycotina</taxon>
        <taxon>Dothideomycetes</taxon>
        <taxon>Pleosporomycetidae</taxon>
        <taxon>Venturiales</taxon>
        <taxon>Venturiaceae</taxon>
        <taxon>Venturia</taxon>
    </lineage>
</organism>
<evidence type="ECO:0000256" key="3">
    <source>
        <dbReference type="PROSITE-ProRule" id="PRU00221"/>
    </source>
</evidence>
<evidence type="ECO:0000256" key="4">
    <source>
        <dbReference type="SAM" id="MobiDB-lite"/>
    </source>
</evidence>
<dbReference type="PROSITE" id="PS50082">
    <property type="entry name" value="WD_REPEATS_2"/>
    <property type="match status" value="2"/>
</dbReference>
<dbReference type="InterPro" id="IPR051350">
    <property type="entry name" value="WD_repeat-ST_regulator"/>
</dbReference>
<evidence type="ECO:0000313" key="6">
    <source>
        <dbReference type="EMBL" id="QDS68708.1"/>
    </source>
</evidence>
<evidence type="ECO:0000256" key="2">
    <source>
        <dbReference type="ARBA" id="ARBA00022737"/>
    </source>
</evidence>
<feature type="repeat" description="WD" evidence="3">
    <location>
        <begin position="432"/>
        <end position="475"/>
    </location>
</feature>
<keyword evidence="1 3" id="KW-0853">WD repeat</keyword>
<evidence type="ECO:0000313" key="7">
    <source>
        <dbReference type="Proteomes" id="UP000316270"/>
    </source>
</evidence>
<dbReference type="SMART" id="SM00320">
    <property type="entry name" value="WD40"/>
    <property type="match status" value="6"/>
</dbReference>
<feature type="compositionally biased region" description="Low complexity" evidence="4">
    <location>
        <begin position="80"/>
        <end position="96"/>
    </location>
</feature>
<feature type="domain" description="CTLH" evidence="5">
    <location>
        <begin position="232"/>
        <end position="256"/>
    </location>
</feature>
<dbReference type="Pfam" id="PF00400">
    <property type="entry name" value="WD40"/>
    <property type="match status" value="3"/>
</dbReference>
<sequence length="680" mass="75166">MSFCAPLPTPSAFPTDSPAPELTATTTRAKRRRSNSKSSSEAESSYSTAGGASSAKPKPKRRRGDPIMRSEGEISKDSISPRLSNGSSNGLSPSRSKVTNGHANGKAEGNGSVSRNGAAASRPLPPKWFGHDREEVARVLIQSLTDLGYHTSATALSQESGFELEGPTVAAFRSSVLEGDWHSAEALLFGGSLSDSGGGVGINNGGKAVVQPEWDYRSNQTFSGLKLADGANKNEMLFWLRQQKYLELLEKGDLGSALMVLRQELTPLHQDTSRLHHLSSRKFIGLADVMYNRANAQNSLMMCSSEGLKAQAGWDGAFGTSRNHLLTELSKSISPSVMIPEHRLAVLIDEVKDNWIHNCLYHNTTDSPSLYVDHQCDRSNFPTKMHRELSDHGDEVWHLAFSNDGTKLATASKDKHVFIYDISNNFSLLQQLDEHEAGVSYLAWSPDDTKIITCTRVPDNMARVWDVQDGTVLQHIHEFTQPVSSAAWAPDGETFVLSSHDSNLGLSIWDTEDKQLFKWEDNKHAMRPYDISLSPDGRRLVILLESTIIVYDYITREKLNEWTFDDVQMTSVSISTDSRTMLVSMNTNKMHLMAIETGELLQSFDGARQMKNMIRSAFGGANQNFVISGDEDSRIRIWRKTGPLVETLEAHRNGCVNAVAWHPKDPNIFASAGDDHKVRM</sequence>
<keyword evidence="2" id="KW-0677">Repeat</keyword>
<name>A0A517KZA3_9PEZI</name>
<dbReference type="GO" id="GO:0034657">
    <property type="term" value="C:GID complex"/>
    <property type="evidence" value="ECO:0007669"/>
    <property type="project" value="TreeGrafter"/>
</dbReference>
<dbReference type="PANTHER" id="PTHR22838:SF0">
    <property type="entry name" value="WD REPEAT-CONTAINING PROTEIN 26"/>
    <property type="match status" value="1"/>
</dbReference>
<dbReference type="Pfam" id="PF23627">
    <property type="entry name" value="LisH_WDR26"/>
    <property type="match status" value="1"/>
</dbReference>
<reference evidence="6 7" key="1">
    <citation type="submission" date="2019-07" db="EMBL/GenBank/DDBJ databases">
        <title>Finished genome of Venturia effusa.</title>
        <authorList>
            <person name="Young C.A."/>
            <person name="Cox M.P."/>
            <person name="Ganley A.R.D."/>
            <person name="David W.J."/>
        </authorList>
    </citation>
    <scope>NUCLEOTIDE SEQUENCE [LARGE SCALE GENOMIC DNA]</scope>
    <source>
        <strain evidence="7">albino</strain>
    </source>
</reference>
<feature type="compositionally biased region" description="Low complexity" evidence="4">
    <location>
        <begin position="36"/>
        <end position="55"/>
    </location>
</feature>
<dbReference type="InterPro" id="IPR001680">
    <property type="entry name" value="WD40_rpt"/>
</dbReference>
<dbReference type="OrthoDB" id="972532at2759"/>